<dbReference type="PANTHER" id="PTHR10404">
    <property type="entry name" value="N-ACETYLATED-ALPHA-LINKED ACIDIC DIPEPTIDASE"/>
    <property type="match status" value="1"/>
</dbReference>
<comment type="cofactor">
    <cofactor evidence="1">
        <name>Zn(2+)</name>
        <dbReference type="ChEBI" id="CHEBI:29105"/>
    </cofactor>
</comment>
<feature type="coiled-coil region" evidence="16">
    <location>
        <begin position="562"/>
        <end position="599"/>
    </location>
</feature>
<dbReference type="InterPro" id="IPR046450">
    <property type="entry name" value="PA_dom_sf"/>
</dbReference>
<evidence type="ECO:0000313" key="20">
    <source>
        <dbReference type="EMBL" id="KAJ8754539.1"/>
    </source>
</evidence>
<comment type="catalytic activity">
    <reaction evidence="14">
        <text>Release of an unsubstituted, C-terminal glutamyl residue, typically from Ac-Asp-Glu or folylpoly-gamma-glutamates.</text>
        <dbReference type="EC" id="3.4.17.21"/>
    </reaction>
</comment>
<accession>A0AAV8SRD4</accession>
<evidence type="ECO:0000256" key="5">
    <source>
        <dbReference type="ARBA" id="ARBA00022692"/>
    </source>
</evidence>
<organism evidence="20 21">
    <name type="scientific">Erythroxylum novogranatense</name>
    <dbReference type="NCBI Taxonomy" id="1862640"/>
    <lineage>
        <taxon>Eukaryota</taxon>
        <taxon>Viridiplantae</taxon>
        <taxon>Streptophyta</taxon>
        <taxon>Embryophyta</taxon>
        <taxon>Tracheophyta</taxon>
        <taxon>Spermatophyta</taxon>
        <taxon>Magnoliopsida</taxon>
        <taxon>eudicotyledons</taxon>
        <taxon>Gunneridae</taxon>
        <taxon>Pentapetalae</taxon>
        <taxon>rosids</taxon>
        <taxon>fabids</taxon>
        <taxon>Malpighiales</taxon>
        <taxon>Erythroxylaceae</taxon>
        <taxon>Erythroxylum</taxon>
    </lineage>
</organism>
<dbReference type="GO" id="GO:0010075">
    <property type="term" value="P:regulation of meristem growth"/>
    <property type="evidence" value="ECO:0007669"/>
    <property type="project" value="UniProtKB-ARBA"/>
</dbReference>
<keyword evidence="16" id="KW-0175">Coiled coil</keyword>
<keyword evidence="17" id="KW-0732">Signal</keyword>
<dbReference type="Gene3D" id="1.20.930.40">
    <property type="entry name" value="Transferrin receptor-like, dimerisation domain"/>
    <property type="match status" value="1"/>
</dbReference>
<evidence type="ECO:0000256" key="9">
    <source>
        <dbReference type="ARBA" id="ARBA00022968"/>
    </source>
</evidence>
<reference evidence="20 21" key="1">
    <citation type="submission" date="2021-09" db="EMBL/GenBank/DDBJ databases">
        <title>Genomic insights and catalytic innovation underlie evolution of tropane alkaloids biosynthesis.</title>
        <authorList>
            <person name="Wang Y.-J."/>
            <person name="Tian T."/>
            <person name="Huang J.-P."/>
            <person name="Huang S.-X."/>
        </authorList>
    </citation>
    <scope>NUCLEOTIDE SEQUENCE [LARGE SCALE GENOMIC DNA]</scope>
    <source>
        <strain evidence="20">KIB-2018</strain>
        <tissue evidence="20">Leaf</tissue>
    </source>
</reference>
<feature type="domain" description="Transferrin receptor-like dimerisation" evidence="18">
    <location>
        <begin position="554"/>
        <end position="677"/>
    </location>
</feature>
<keyword evidence="11" id="KW-0482">Metalloprotease</keyword>
<dbReference type="Pfam" id="PF04389">
    <property type="entry name" value="Peptidase_M28"/>
    <property type="match status" value="1"/>
</dbReference>
<evidence type="ECO:0000256" key="3">
    <source>
        <dbReference type="ARBA" id="ARBA00005634"/>
    </source>
</evidence>
<gene>
    <name evidence="20" type="ORF">K2173_005700</name>
</gene>
<sequence>MSPPPPFCTCLFLTLLCILSLYTFRNAPTPHLLPRRDYHHLFLSSSSNDTISSYLRRLTIHPHLAGTPLSVDTADYVHSHFQSLGLETRQLEYTPLLSYPLRSSLTAYFSNGTTADFSKFTPEVVMPYHAYSPSGAVVAKMVFVNYGGEEDYRALGLLGVNVSGCVVLARKGGGLSRGLVVKTAESKGAVAVLLYTERDSLRGGEGGVERGTVMRGVGDPLSPGWAAVDGGERLGLDGSEVLKRFPKIPSMPLSFENADVILRSLEGPMAPVKWRDSGFSKVGRVGPGPTMVNLSYKGEEKIVTIHNIVAIIRGLEEPDRYVILGNHRDAWTYGAVDPNSGTATLLDIARRYALLVQMGWKPRRTIILASWDAEEFGMVGSTEWVEQNIINLGAKAVAYINVDCAVQGPGFFAGATPQLDDLLLEVTKKVEDPDSVGATIYEKWASGNLATSIQRLSGVFSDFVPFLQHAGVPCVDIYYGLDFPVYHTAFDSYDWMKRYGDPLFHRHMAVAGVWGLLGLYVADDYILPFNYLSYADQLERHNNFLATLLDQSMSLRPLTVSIQRLAAAAREVEDEAKHLRELESRGESLNLKVRALNDRLLLAERGFLDDNGLQGRQWFKHLIYGPPGDHESKLDFFPGIADAIFQSKGLNKREGLAVIQHEIWRVGRAIERAAIALEGKLI</sequence>
<evidence type="ECO:0000256" key="4">
    <source>
        <dbReference type="ARBA" id="ARBA00022670"/>
    </source>
</evidence>
<evidence type="ECO:0000256" key="2">
    <source>
        <dbReference type="ARBA" id="ARBA00004648"/>
    </source>
</evidence>
<comment type="subcellular location">
    <subcellularLocation>
        <location evidence="2">Endoplasmic reticulum membrane</location>
        <topology evidence="2">Single-pass type II membrane protein</topology>
    </subcellularLocation>
</comment>
<evidence type="ECO:0000256" key="6">
    <source>
        <dbReference type="ARBA" id="ARBA00022723"/>
    </source>
</evidence>
<dbReference type="GO" id="GO:0006508">
    <property type="term" value="P:proteolysis"/>
    <property type="evidence" value="ECO:0007669"/>
    <property type="project" value="UniProtKB-KW"/>
</dbReference>
<dbReference type="EC" id="3.4.17.21" evidence="15"/>
<dbReference type="InterPro" id="IPR007484">
    <property type="entry name" value="Peptidase_M28"/>
</dbReference>
<evidence type="ECO:0000256" key="17">
    <source>
        <dbReference type="SAM" id="SignalP"/>
    </source>
</evidence>
<evidence type="ECO:0000313" key="21">
    <source>
        <dbReference type="Proteomes" id="UP001159364"/>
    </source>
</evidence>
<keyword evidence="5" id="KW-0812">Transmembrane</keyword>
<keyword evidence="21" id="KW-1185">Reference proteome</keyword>
<dbReference type="SUPFAM" id="SSF47672">
    <property type="entry name" value="Transferrin receptor-like dimerisation domain"/>
    <property type="match status" value="1"/>
</dbReference>
<keyword evidence="9" id="KW-0735">Signal-anchor</keyword>
<evidence type="ECO:0000256" key="14">
    <source>
        <dbReference type="ARBA" id="ARBA00052003"/>
    </source>
</evidence>
<keyword evidence="13" id="KW-0325">Glycoprotein</keyword>
<evidence type="ECO:0000256" key="12">
    <source>
        <dbReference type="ARBA" id="ARBA00023136"/>
    </source>
</evidence>
<dbReference type="AlphaFoldDB" id="A0AAV8SRD4"/>
<feature type="chain" id="PRO_5043675853" description="glutamate carboxypeptidase II" evidence="17">
    <location>
        <begin position="24"/>
        <end position="682"/>
    </location>
</feature>
<dbReference type="EMBL" id="JAIWQS010000009">
    <property type="protein sequence ID" value="KAJ8754539.1"/>
    <property type="molecule type" value="Genomic_DNA"/>
</dbReference>
<dbReference type="FunFam" id="1.20.930.40:FF:000001">
    <property type="entry name" value="N-acetylated-alpha-linked acidic dipeptidase 2"/>
    <property type="match status" value="1"/>
</dbReference>
<evidence type="ECO:0000259" key="18">
    <source>
        <dbReference type="Pfam" id="PF04253"/>
    </source>
</evidence>
<dbReference type="InterPro" id="IPR036757">
    <property type="entry name" value="TFR-like_dimer_dom_sf"/>
</dbReference>
<evidence type="ECO:0000256" key="16">
    <source>
        <dbReference type="SAM" id="Coils"/>
    </source>
</evidence>
<dbReference type="Proteomes" id="UP001159364">
    <property type="component" value="Linkage Group LG09"/>
</dbReference>
<dbReference type="Pfam" id="PF04253">
    <property type="entry name" value="TFR_dimer"/>
    <property type="match status" value="1"/>
</dbReference>
<keyword evidence="7" id="KW-0378">Hydrolase</keyword>
<comment type="caution">
    <text evidence="20">The sequence shown here is derived from an EMBL/GenBank/DDBJ whole genome shotgun (WGS) entry which is preliminary data.</text>
</comment>
<protein>
    <recommendedName>
        <fullName evidence="15">glutamate carboxypeptidase II</fullName>
        <ecNumber evidence="15">3.4.17.21</ecNumber>
    </recommendedName>
</protein>
<keyword evidence="8" id="KW-0862">Zinc</keyword>
<dbReference type="FunFam" id="3.40.630.10:FF:000164">
    <property type="entry name" value="Os01g0740650 protein"/>
    <property type="match status" value="1"/>
</dbReference>
<comment type="similarity">
    <text evidence="3">Belongs to the peptidase M28 family. M28B subfamily.</text>
</comment>
<dbReference type="PANTHER" id="PTHR10404:SF75">
    <property type="entry name" value="GLUTAMATE CARBOXYPEPTIDASE AMP1-RELATED"/>
    <property type="match status" value="1"/>
</dbReference>
<name>A0AAV8SRD4_9ROSI</name>
<feature type="domain" description="Peptidase M28" evidence="19">
    <location>
        <begin position="307"/>
        <end position="494"/>
    </location>
</feature>
<dbReference type="Gene3D" id="3.40.630.10">
    <property type="entry name" value="Zn peptidases"/>
    <property type="match status" value="1"/>
</dbReference>
<evidence type="ECO:0000256" key="13">
    <source>
        <dbReference type="ARBA" id="ARBA00023180"/>
    </source>
</evidence>
<keyword evidence="10" id="KW-1133">Transmembrane helix</keyword>
<evidence type="ECO:0000256" key="7">
    <source>
        <dbReference type="ARBA" id="ARBA00022801"/>
    </source>
</evidence>
<dbReference type="CDD" id="cd08022">
    <property type="entry name" value="M28_PSMA_like"/>
    <property type="match status" value="1"/>
</dbReference>
<dbReference type="Gene3D" id="3.50.30.30">
    <property type="match status" value="1"/>
</dbReference>
<keyword evidence="6" id="KW-0479">Metal-binding</keyword>
<evidence type="ECO:0000256" key="8">
    <source>
        <dbReference type="ARBA" id="ARBA00022833"/>
    </source>
</evidence>
<dbReference type="InterPro" id="IPR039373">
    <property type="entry name" value="Peptidase_M28B"/>
</dbReference>
<evidence type="ECO:0000256" key="15">
    <source>
        <dbReference type="ARBA" id="ARBA00066561"/>
    </source>
</evidence>
<keyword evidence="12" id="KW-0472">Membrane</keyword>
<evidence type="ECO:0000259" key="19">
    <source>
        <dbReference type="Pfam" id="PF04389"/>
    </source>
</evidence>
<evidence type="ECO:0000256" key="11">
    <source>
        <dbReference type="ARBA" id="ARBA00023049"/>
    </source>
</evidence>
<proteinExistence type="inferred from homology"/>
<feature type="signal peptide" evidence="17">
    <location>
        <begin position="1"/>
        <end position="23"/>
    </location>
</feature>
<dbReference type="InterPro" id="IPR007365">
    <property type="entry name" value="TFR-like_dimer_dom"/>
</dbReference>
<evidence type="ECO:0000256" key="10">
    <source>
        <dbReference type="ARBA" id="ARBA00022989"/>
    </source>
</evidence>
<dbReference type="GO" id="GO:0004181">
    <property type="term" value="F:metallocarboxypeptidase activity"/>
    <property type="evidence" value="ECO:0007669"/>
    <property type="project" value="UniProtKB-EC"/>
</dbReference>
<dbReference type="GO" id="GO:0046872">
    <property type="term" value="F:metal ion binding"/>
    <property type="evidence" value="ECO:0007669"/>
    <property type="project" value="UniProtKB-KW"/>
</dbReference>
<keyword evidence="4" id="KW-0645">Protease</keyword>
<dbReference type="SUPFAM" id="SSF53187">
    <property type="entry name" value="Zn-dependent exopeptidases"/>
    <property type="match status" value="1"/>
</dbReference>
<evidence type="ECO:0000256" key="1">
    <source>
        <dbReference type="ARBA" id="ARBA00001947"/>
    </source>
</evidence>
<dbReference type="SUPFAM" id="SSF52025">
    <property type="entry name" value="PA domain"/>
    <property type="match status" value="1"/>
</dbReference>
<dbReference type="GO" id="GO:0005789">
    <property type="term" value="C:endoplasmic reticulum membrane"/>
    <property type="evidence" value="ECO:0007669"/>
    <property type="project" value="UniProtKB-SubCell"/>
</dbReference>